<proteinExistence type="predicted"/>
<accession>A0A1F6TLM6</accession>
<evidence type="ECO:0000313" key="3">
    <source>
        <dbReference type="Proteomes" id="UP000179360"/>
    </source>
</evidence>
<dbReference type="AlphaFoldDB" id="A0A1F6TLM6"/>
<reference evidence="2 3" key="1">
    <citation type="journal article" date="2016" name="Nat. Commun.">
        <title>Thousands of microbial genomes shed light on interconnected biogeochemical processes in an aquifer system.</title>
        <authorList>
            <person name="Anantharaman K."/>
            <person name="Brown C.T."/>
            <person name="Hug L.A."/>
            <person name="Sharon I."/>
            <person name="Castelle C.J."/>
            <person name="Probst A.J."/>
            <person name="Thomas B.C."/>
            <person name="Singh A."/>
            <person name="Wilkins M.J."/>
            <person name="Karaoz U."/>
            <person name="Brodie E.L."/>
            <person name="Williams K.H."/>
            <person name="Hubbard S.S."/>
            <person name="Banfield J.F."/>
        </authorList>
    </citation>
    <scope>NUCLEOTIDE SEQUENCE [LARGE SCALE GENOMIC DNA]</scope>
</reference>
<name>A0A1F6TLM6_9PROT</name>
<protein>
    <recommendedName>
        <fullName evidence="4">Ribbon-helix-helix protein CopG domain-containing protein</fullName>
    </recommendedName>
</protein>
<evidence type="ECO:0000313" key="2">
    <source>
        <dbReference type="EMBL" id="OGI45988.1"/>
    </source>
</evidence>
<feature type="coiled-coil region" evidence="1">
    <location>
        <begin position="56"/>
        <end position="83"/>
    </location>
</feature>
<evidence type="ECO:0008006" key="4">
    <source>
        <dbReference type="Google" id="ProtNLM"/>
    </source>
</evidence>
<dbReference type="Proteomes" id="UP000179360">
    <property type="component" value="Unassembled WGS sequence"/>
</dbReference>
<gene>
    <name evidence="2" type="ORF">A2637_07965</name>
</gene>
<sequence>MSALLERTVVLLRREQRRKLDSLAKAMRLSAAEIHRRAIDAYEPAGQDQKDLEHLADEVIRTNKRALQALARAEKEVEETLRHFGRKHGGARGHQRKDI</sequence>
<keyword evidence="1" id="KW-0175">Coiled coil</keyword>
<organism evidence="2 3">
    <name type="scientific">Candidatus Muproteobacteria bacterium RIFCSPHIGHO2_01_FULL_65_16</name>
    <dbReference type="NCBI Taxonomy" id="1817764"/>
    <lineage>
        <taxon>Bacteria</taxon>
        <taxon>Pseudomonadati</taxon>
        <taxon>Pseudomonadota</taxon>
        <taxon>Candidatus Muproteobacteria</taxon>
    </lineage>
</organism>
<evidence type="ECO:0000256" key="1">
    <source>
        <dbReference type="SAM" id="Coils"/>
    </source>
</evidence>
<comment type="caution">
    <text evidence="2">The sequence shown here is derived from an EMBL/GenBank/DDBJ whole genome shotgun (WGS) entry which is preliminary data.</text>
</comment>
<dbReference type="EMBL" id="MFSY01000059">
    <property type="protein sequence ID" value="OGI45988.1"/>
    <property type="molecule type" value="Genomic_DNA"/>
</dbReference>